<name>A0A4R4YZB0_9ACTN</name>
<dbReference type="EMBL" id="SMKX01000118">
    <property type="protein sequence ID" value="TDD50901.1"/>
    <property type="molecule type" value="Genomic_DNA"/>
</dbReference>
<protein>
    <recommendedName>
        <fullName evidence="3">DUF4913 domain-containing protein</fullName>
    </recommendedName>
</protein>
<evidence type="ECO:0000313" key="2">
    <source>
        <dbReference type="Proteomes" id="UP000295124"/>
    </source>
</evidence>
<accession>A0A4R4YZB0</accession>
<dbReference type="Proteomes" id="UP000295124">
    <property type="component" value="Unassembled WGS sequence"/>
</dbReference>
<keyword evidence="2" id="KW-1185">Reference proteome</keyword>
<proteinExistence type="predicted"/>
<comment type="caution">
    <text evidence="1">The sequence shown here is derived from an EMBL/GenBank/DDBJ whole genome shotgun (WGS) entry which is preliminary data.</text>
</comment>
<gene>
    <name evidence="1" type="ORF">E1263_30560</name>
</gene>
<dbReference type="OrthoDB" id="3535759at2"/>
<evidence type="ECO:0000313" key="1">
    <source>
        <dbReference type="EMBL" id="TDD50901.1"/>
    </source>
</evidence>
<dbReference type="AlphaFoldDB" id="A0A4R4YZB0"/>
<sequence>MSVATPPWVWDEKDAAVREKSWDELAGWVAWLEEAYAPWVLLPPCWPVHEGLRVELTMYWYWHRWVMSAAVNPIDGVRWHHEVRRSAAAWRELATCRHEPPVAHHGQIMAARLAKRDEFLAQARRTEEA</sequence>
<reference evidence="1 2" key="1">
    <citation type="submission" date="2019-03" db="EMBL/GenBank/DDBJ databases">
        <title>Draft genome sequences of novel Actinobacteria.</title>
        <authorList>
            <person name="Sahin N."/>
            <person name="Ay H."/>
            <person name="Saygin H."/>
        </authorList>
    </citation>
    <scope>NUCLEOTIDE SEQUENCE [LARGE SCALE GENOMIC DNA]</scope>
    <source>
        <strain evidence="1 2">JCM 13523</strain>
    </source>
</reference>
<organism evidence="1 2">
    <name type="scientific">Kribbella antibiotica</name>
    <dbReference type="NCBI Taxonomy" id="190195"/>
    <lineage>
        <taxon>Bacteria</taxon>
        <taxon>Bacillati</taxon>
        <taxon>Actinomycetota</taxon>
        <taxon>Actinomycetes</taxon>
        <taxon>Propionibacteriales</taxon>
        <taxon>Kribbellaceae</taxon>
        <taxon>Kribbella</taxon>
    </lineage>
</organism>
<evidence type="ECO:0008006" key="3">
    <source>
        <dbReference type="Google" id="ProtNLM"/>
    </source>
</evidence>